<evidence type="ECO:0000313" key="1">
    <source>
        <dbReference type="EMBL" id="BBP02360.1"/>
    </source>
</evidence>
<dbReference type="Proteomes" id="UP000463939">
    <property type="component" value="Chromosome"/>
</dbReference>
<organism evidence="1 2">
    <name type="scientific">Sulfuriferula nivalis</name>
    <dbReference type="NCBI Taxonomy" id="2675298"/>
    <lineage>
        <taxon>Bacteria</taxon>
        <taxon>Pseudomonadati</taxon>
        <taxon>Pseudomonadota</taxon>
        <taxon>Betaproteobacteria</taxon>
        <taxon>Nitrosomonadales</taxon>
        <taxon>Sulfuricellaceae</taxon>
        <taxon>Sulfuriferula</taxon>
    </lineage>
</organism>
<evidence type="ECO:0000313" key="2">
    <source>
        <dbReference type="Proteomes" id="UP000463939"/>
    </source>
</evidence>
<name>A0A809SIR7_9PROT</name>
<dbReference type="AlphaFoldDB" id="A0A809SIR7"/>
<gene>
    <name evidence="1" type="ORF">SFSGTM_30680</name>
</gene>
<reference evidence="2" key="1">
    <citation type="submission" date="2019-11" db="EMBL/GenBank/DDBJ databases">
        <title>Isolation and characterization of a novel species in the genus Sulfuriferula.</title>
        <authorList>
            <person name="Mochizuki J."/>
            <person name="Kojima H."/>
            <person name="Fukui M."/>
        </authorList>
    </citation>
    <scope>NUCLEOTIDE SEQUENCE [LARGE SCALE GENOMIC DNA]</scope>
    <source>
        <strain evidence="2">SGTM</strain>
    </source>
</reference>
<protein>
    <submittedName>
        <fullName evidence="1">Uncharacterized protein</fullName>
    </submittedName>
</protein>
<dbReference type="KEGG" id="sniv:SFSGTM_30680"/>
<proteinExistence type="predicted"/>
<keyword evidence="2" id="KW-1185">Reference proteome</keyword>
<sequence length="132" mass="14667">MQKASLDRSTDYYIWHGDIFITGTAKLSGPLTFEVGETEHAWLSPVPPLIDKGYEVPLANGLRSLYFDDKNIFEQFYAFLSNSKSNSSCITANATIEIDGIHLTISEGDDKGAFPVKFKVVSIEGFKPCPKR</sequence>
<accession>A0A809SIR7</accession>
<dbReference type="EMBL" id="AP021881">
    <property type="protein sequence ID" value="BBP02360.1"/>
    <property type="molecule type" value="Genomic_DNA"/>
</dbReference>